<protein>
    <recommendedName>
        <fullName evidence="3">Potassium channel domain-containing protein</fullName>
    </recommendedName>
</protein>
<feature type="transmembrane region" description="Helical" evidence="1">
    <location>
        <begin position="383"/>
        <end position="406"/>
    </location>
</feature>
<evidence type="ECO:0000256" key="1">
    <source>
        <dbReference type="SAM" id="Phobius"/>
    </source>
</evidence>
<keyword evidence="1" id="KW-0812">Transmembrane</keyword>
<dbReference type="Pfam" id="PF07885">
    <property type="entry name" value="Ion_trans_2"/>
    <property type="match status" value="1"/>
</dbReference>
<evidence type="ECO:0000256" key="2">
    <source>
        <dbReference type="SAM" id="SignalP"/>
    </source>
</evidence>
<dbReference type="PRINTS" id="PR00169">
    <property type="entry name" value="KCHANNEL"/>
</dbReference>
<accession>A0A7M5UG08</accession>
<keyword evidence="5" id="KW-1185">Reference proteome</keyword>
<dbReference type="AlphaFoldDB" id="A0A7M5UG08"/>
<feature type="transmembrane region" description="Helical" evidence="1">
    <location>
        <begin position="210"/>
        <end position="231"/>
    </location>
</feature>
<dbReference type="Proteomes" id="UP000594262">
    <property type="component" value="Unplaced"/>
</dbReference>
<feature type="signal peptide" evidence="2">
    <location>
        <begin position="1"/>
        <end position="23"/>
    </location>
</feature>
<keyword evidence="1" id="KW-0472">Membrane</keyword>
<feature type="domain" description="Potassium channel" evidence="3">
    <location>
        <begin position="161"/>
        <end position="232"/>
    </location>
</feature>
<dbReference type="Gene3D" id="1.10.287.70">
    <property type="match status" value="1"/>
</dbReference>
<dbReference type="OrthoDB" id="297496at2759"/>
<feature type="transmembrane region" description="Helical" evidence="1">
    <location>
        <begin position="146"/>
        <end position="166"/>
    </location>
</feature>
<organism evidence="4 5">
    <name type="scientific">Clytia hemisphaerica</name>
    <dbReference type="NCBI Taxonomy" id="252671"/>
    <lineage>
        <taxon>Eukaryota</taxon>
        <taxon>Metazoa</taxon>
        <taxon>Cnidaria</taxon>
        <taxon>Hydrozoa</taxon>
        <taxon>Hydroidolina</taxon>
        <taxon>Leptothecata</taxon>
        <taxon>Obeliida</taxon>
        <taxon>Clytiidae</taxon>
        <taxon>Clytia</taxon>
    </lineage>
</organism>
<feature type="chain" id="PRO_5029838938" description="Potassium channel domain-containing protein" evidence="2">
    <location>
        <begin position="24"/>
        <end position="476"/>
    </location>
</feature>
<evidence type="ECO:0000313" key="5">
    <source>
        <dbReference type="Proteomes" id="UP000594262"/>
    </source>
</evidence>
<name>A0A7M5UG08_9CNID</name>
<evidence type="ECO:0000313" key="4">
    <source>
        <dbReference type="EnsemblMetazoa" id="CLYHEMP000666.1"/>
    </source>
</evidence>
<proteinExistence type="predicted"/>
<keyword evidence="2" id="KW-0732">Signal</keyword>
<dbReference type="EnsemblMetazoa" id="CLYHEMT000666.1">
    <property type="protein sequence ID" value="CLYHEMP000666.1"/>
    <property type="gene ID" value="CLYHEMG000666"/>
</dbReference>
<dbReference type="InterPro" id="IPR013099">
    <property type="entry name" value="K_chnl_dom"/>
</dbReference>
<dbReference type="SUPFAM" id="SSF81324">
    <property type="entry name" value="Voltage-gated potassium channels"/>
    <property type="match status" value="1"/>
</dbReference>
<keyword evidence="1" id="KW-1133">Transmembrane helix</keyword>
<sequence>MSPILVTILLLSTISNQQNHVTAEEIVIEYFEMKPYIFTDPKTGHLTGMLIQTDIEMRREGVLICNVSSLPSYKYVKSTFEEVHRKWENAFNATPSSARYLCPIVKKYASNMTETLPVFTSETISVITLKYWMEGSWKFFQTLYDLNVLIVFGAVGQFAWAFVLLATEITKDVPKGNVIRTIGKHIWFATVTSSSVGYGDVIPKRLLSKVIVIIYMIFGMIVAAILFGFMAESYKTTRHYEVYDTTHKVGVLKGSGIERAAKEQLHIKHVIGYKNYQEMYKGLREDKVRMALMNTDIAAYEQLEWNRGQVGFVHLAVVKTLPIEASIIMPGIGGLGDRPSSEAEVCLAQYRNTAVENAEKIFRRKIQVTEVYSESLYHLFSNVSVFSIMLILVMIMIAIGLSYDVYNYLCGQYKTRKFNLTDGREEEESENEELIVIRKKQWVELQNEITSLKNVVATKIDRDNLLDRKKRRTSLF</sequence>
<reference evidence="4" key="1">
    <citation type="submission" date="2021-01" db="UniProtKB">
        <authorList>
            <consortium name="EnsemblMetazoa"/>
        </authorList>
    </citation>
    <scope>IDENTIFICATION</scope>
</reference>
<evidence type="ECO:0000259" key="3">
    <source>
        <dbReference type="Pfam" id="PF07885"/>
    </source>
</evidence>